<dbReference type="PROSITE" id="PS51198">
    <property type="entry name" value="UVRD_HELICASE_ATP_BIND"/>
    <property type="match status" value="1"/>
</dbReference>
<dbReference type="eggNOG" id="COG1074">
    <property type="taxonomic scope" value="Bacteria"/>
</dbReference>
<feature type="domain" description="UvrD-like helicase ATP-binding" evidence="15">
    <location>
        <begin position="3"/>
        <end position="482"/>
    </location>
</feature>
<dbReference type="Pfam" id="PF00580">
    <property type="entry name" value="UvrD-helicase"/>
    <property type="match status" value="1"/>
</dbReference>
<keyword evidence="4 14" id="KW-0378">Hydrolase</keyword>
<dbReference type="EMBL" id="AEEI01000008">
    <property type="protein sequence ID" value="EFM02846.1"/>
    <property type="molecule type" value="Genomic_DNA"/>
</dbReference>
<accession>E0NPX0</accession>
<evidence type="ECO:0000256" key="6">
    <source>
        <dbReference type="ARBA" id="ARBA00022839"/>
    </source>
</evidence>
<evidence type="ECO:0000256" key="7">
    <source>
        <dbReference type="ARBA" id="ARBA00022840"/>
    </source>
</evidence>
<dbReference type="SUPFAM" id="SSF52540">
    <property type="entry name" value="P-loop containing nucleoside triphosphate hydrolases"/>
    <property type="match status" value="1"/>
</dbReference>
<keyword evidence="2 14" id="KW-0547">Nucleotide-binding</keyword>
<dbReference type="Gene3D" id="3.40.50.300">
    <property type="entry name" value="P-loop containing nucleotide triphosphate hydrolases"/>
    <property type="match status" value="4"/>
</dbReference>
<evidence type="ECO:0000313" key="18">
    <source>
        <dbReference type="Proteomes" id="UP000004394"/>
    </source>
</evidence>
<keyword evidence="7 14" id="KW-0067">ATP-binding</keyword>
<dbReference type="GO" id="GO:0000725">
    <property type="term" value="P:recombinational repair"/>
    <property type="evidence" value="ECO:0007669"/>
    <property type="project" value="TreeGrafter"/>
</dbReference>
<dbReference type="InterPro" id="IPR014017">
    <property type="entry name" value="DNA_helicase_UvrD-like_C"/>
</dbReference>
<dbReference type="Gene3D" id="3.90.320.10">
    <property type="match status" value="1"/>
</dbReference>
<evidence type="ECO:0000256" key="10">
    <source>
        <dbReference type="ARBA" id="ARBA00023235"/>
    </source>
</evidence>
<feature type="domain" description="UvrD-like helicase C-terminal" evidence="16">
    <location>
        <begin position="483"/>
        <end position="754"/>
    </location>
</feature>
<keyword evidence="5 14" id="KW-0347">Helicase</keyword>
<dbReference type="InterPro" id="IPR014016">
    <property type="entry name" value="UvrD-like_ATP-bd"/>
</dbReference>
<dbReference type="OrthoDB" id="9810135at2"/>
<evidence type="ECO:0000256" key="13">
    <source>
        <dbReference type="ARBA" id="ARBA00048988"/>
    </source>
</evidence>
<dbReference type="GO" id="GO:0005524">
    <property type="term" value="F:ATP binding"/>
    <property type="evidence" value="ECO:0007669"/>
    <property type="project" value="UniProtKB-UniRule"/>
</dbReference>
<evidence type="ECO:0000256" key="3">
    <source>
        <dbReference type="ARBA" id="ARBA00022763"/>
    </source>
</evidence>
<dbReference type="Pfam" id="PF13361">
    <property type="entry name" value="UvrD_C"/>
    <property type="match status" value="1"/>
</dbReference>
<dbReference type="EC" id="5.6.2.4" evidence="12"/>
<evidence type="ECO:0000259" key="16">
    <source>
        <dbReference type="PROSITE" id="PS51217"/>
    </source>
</evidence>
<organism evidence="17 18">
    <name type="scientific">Hoylesella marshii DSM 16973 = JCM 13450</name>
    <dbReference type="NCBI Taxonomy" id="862515"/>
    <lineage>
        <taxon>Bacteria</taxon>
        <taxon>Pseudomonadati</taxon>
        <taxon>Bacteroidota</taxon>
        <taxon>Bacteroidia</taxon>
        <taxon>Bacteroidales</taxon>
        <taxon>Prevotellaceae</taxon>
        <taxon>Hoylesella</taxon>
    </lineage>
</organism>
<keyword evidence="10" id="KW-0413">Isomerase</keyword>
<evidence type="ECO:0000256" key="8">
    <source>
        <dbReference type="ARBA" id="ARBA00023125"/>
    </source>
</evidence>
<keyword evidence="18" id="KW-1185">Reference proteome</keyword>
<evidence type="ECO:0000256" key="9">
    <source>
        <dbReference type="ARBA" id="ARBA00023204"/>
    </source>
</evidence>
<dbReference type="BioCyc" id="PMAR862515-HMP:GMOO-231-MONOMER"/>
<gene>
    <name evidence="17" type="ORF">HMPREF0658_0221</name>
</gene>
<evidence type="ECO:0000256" key="14">
    <source>
        <dbReference type="PROSITE-ProRule" id="PRU00560"/>
    </source>
</evidence>
<keyword evidence="6" id="KW-0269">Exonuclease</keyword>
<evidence type="ECO:0000256" key="11">
    <source>
        <dbReference type="ARBA" id="ARBA00034617"/>
    </source>
</evidence>
<proteinExistence type="predicted"/>
<keyword evidence="8" id="KW-0238">DNA-binding</keyword>
<name>E0NPX0_9BACT</name>
<dbReference type="PANTHER" id="PTHR11070">
    <property type="entry name" value="UVRD / RECB / PCRA DNA HELICASE FAMILY MEMBER"/>
    <property type="match status" value="1"/>
</dbReference>
<evidence type="ECO:0000256" key="4">
    <source>
        <dbReference type="ARBA" id="ARBA00022801"/>
    </source>
</evidence>
<dbReference type="InterPro" id="IPR000212">
    <property type="entry name" value="DNA_helicase_UvrD/REP"/>
</dbReference>
<dbReference type="Proteomes" id="UP000004394">
    <property type="component" value="Unassembled WGS sequence"/>
</dbReference>
<dbReference type="AlphaFoldDB" id="E0NPX0"/>
<evidence type="ECO:0000256" key="5">
    <source>
        <dbReference type="ARBA" id="ARBA00022806"/>
    </source>
</evidence>
<evidence type="ECO:0000259" key="15">
    <source>
        <dbReference type="PROSITE" id="PS51198"/>
    </source>
</evidence>
<dbReference type="InterPro" id="IPR011604">
    <property type="entry name" value="PDDEXK-like_dom_sf"/>
</dbReference>
<feature type="binding site" evidence="14">
    <location>
        <begin position="24"/>
        <end position="31"/>
    </location>
    <ligand>
        <name>ATP</name>
        <dbReference type="ChEBI" id="CHEBI:30616"/>
    </ligand>
</feature>
<evidence type="ECO:0000256" key="12">
    <source>
        <dbReference type="ARBA" id="ARBA00034808"/>
    </source>
</evidence>
<sequence length="1088" mass="126138">MEKNTAERLSHTVETPKSLTIYKASAGSGKTFTLAVEYMKLLIRDPYAYASILAVTFTNKATEEMKMRILGQLYGIWKLLPDSQAYTDRICHTLELSPAVAAERAGIALRLLLHNYSYFRVETIDTFFQSVLRNLARELDLNANLRVELNDRQVEQQAVDKLIEELDEHNVMLNWIIRYIENNISEDKSWNIIGQLKRFGENIFKEFYKQNSDVLHKRFADEHFFTEYMKKLRTLKETAVQRIKSYGETFFRTLDERGLSIDSFAYGSTGICSYFIKLRNGTFDADIVGQRVRDCMADTEKWVRKSDKNTAPLVRDAVESVLHALLIETEAERARQWSLYQSAELTLRHLDQLRLLGSIEQQMRNINSELNRFMLSDTQTFLHRLVKDTDSPFIFEKIGTRLEHIMIDEFQDTSTVQWQNFKILLRECMGHGKKNLIVGDVKQSIYRWRSGDWRLLNNIETEFEQSRAEMEILPLDTNYRSQRRIIAFNNHFFAAAAARETERLRAESDAPEIAQLGKAYADVEQQIPEKRADNGYVRIELLPEDDYQQEVLRRMKDMLQSFVALGISLSRIAILVRWNRDIPVIADFFMRECPDMPLVSDEAFRLDASLAVQIMINALQVLTHEQDLLAKASLVKAYRKGVLGHKNTDSKLLADKDALDACLPAEFTEHTYELLSMPFYDLVERLYDIFSLDTLPEQGAYVCAFYDRLNDYLKENTADIDAFLREWDNSLHEYTIQSDVADGIRLISIHKSKGLEYDHVIIPFCDWQLEKLGDTIWCRPAVAPFNELPIVPIDYYPKRMRGTIYEQDYIHEHLQNTVDNLNLLYVAFTRASHNLVVFGKRKGDNTRSAVIKDVIETLPNSLDGATVTESGGEKTASIVFEYGNIYVPKQTSSRDTQNVFLQPVTACHPSMKTFRSSIAFRQSNPSKDFIETDKDENPQSQYIKMGNVLHRLFSAIRTADDIEPTLRDFEFNGILYDEELTAEELRATLREKFSNPVVADWFSDKWEIFNECTILSVDAKTGEAVKHRPDRVMQHDGETLVVDFKFGRERPAYHEQVRSYMRLLEEMGNRHVKGFIWLVFSNQIIEVK</sequence>
<dbReference type="PANTHER" id="PTHR11070:SF67">
    <property type="entry name" value="DNA 3'-5' HELICASE"/>
    <property type="match status" value="1"/>
</dbReference>
<dbReference type="GO" id="GO:0003677">
    <property type="term" value="F:DNA binding"/>
    <property type="evidence" value="ECO:0007669"/>
    <property type="project" value="UniProtKB-KW"/>
</dbReference>
<keyword evidence="1" id="KW-0540">Nuclease</keyword>
<dbReference type="HOGENOM" id="CLU_010638_0_0_10"/>
<dbReference type="RefSeq" id="WP_006947926.1">
    <property type="nucleotide sequence ID" value="NZ_BAJI01000005.1"/>
</dbReference>
<keyword evidence="9" id="KW-0234">DNA repair</keyword>
<dbReference type="GO" id="GO:0004527">
    <property type="term" value="F:exonuclease activity"/>
    <property type="evidence" value="ECO:0007669"/>
    <property type="project" value="UniProtKB-KW"/>
</dbReference>
<dbReference type="GO" id="GO:0043138">
    <property type="term" value="F:3'-5' DNA helicase activity"/>
    <property type="evidence" value="ECO:0007669"/>
    <property type="project" value="UniProtKB-EC"/>
</dbReference>
<reference evidence="17" key="1">
    <citation type="submission" date="2010-07" db="EMBL/GenBank/DDBJ databases">
        <authorList>
            <person name="Muzny D."/>
            <person name="Qin X."/>
            <person name="Deng J."/>
            <person name="Jiang H."/>
            <person name="Liu Y."/>
            <person name="Qu J."/>
            <person name="Song X.-Z."/>
            <person name="Zhang L."/>
            <person name="Thornton R."/>
            <person name="Coyle M."/>
            <person name="Francisco L."/>
            <person name="Jackson L."/>
            <person name="Javaid M."/>
            <person name="Korchina V."/>
            <person name="Kovar C."/>
            <person name="Mata R."/>
            <person name="Mathew T."/>
            <person name="Ngo R."/>
            <person name="Nguyen L."/>
            <person name="Nguyen N."/>
            <person name="Okwuonu G."/>
            <person name="Ongeri F."/>
            <person name="Pham C."/>
            <person name="Simmons D."/>
            <person name="Wilczek-Boney K."/>
            <person name="Hale W."/>
            <person name="Jakkamsetti A."/>
            <person name="Pham P."/>
            <person name="Ruth R."/>
            <person name="San Lucas F."/>
            <person name="Warren J."/>
            <person name="Zhang J."/>
            <person name="Zhao Z."/>
            <person name="Zhou C."/>
            <person name="Zhu D."/>
            <person name="Lee S."/>
            <person name="Bess C."/>
            <person name="Blankenburg K."/>
            <person name="Forbes L."/>
            <person name="Fu Q."/>
            <person name="Gubbala S."/>
            <person name="Hirani K."/>
            <person name="Jayaseelan J.C."/>
            <person name="Lara F."/>
            <person name="Munidasa M."/>
            <person name="Palculict T."/>
            <person name="Patil S."/>
            <person name="Pu L.-L."/>
            <person name="Saada N."/>
            <person name="Tang L."/>
            <person name="Weissenberger G."/>
            <person name="Zhu Y."/>
            <person name="Hemphill L."/>
            <person name="Shang Y."/>
            <person name="Youmans B."/>
            <person name="Ayvaz T."/>
            <person name="Ross M."/>
            <person name="Santibanez J."/>
            <person name="Aqrawi P."/>
            <person name="Gross S."/>
            <person name="Joshi V."/>
            <person name="Fowler G."/>
            <person name="Nazareth L."/>
            <person name="Reid J."/>
            <person name="Worley K."/>
            <person name="Petrosino J."/>
            <person name="Highlander S."/>
            <person name="Gibbs R."/>
        </authorList>
    </citation>
    <scope>NUCLEOTIDE SEQUENCE [LARGE SCALE GENOMIC DNA]</scope>
    <source>
        <strain evidence="17">DSM 16973</strain>
    </source>
</reference>
<evidence type="ECO:0000256" key="1">
    <source>
        <dbReference type="ARBA" id="ARBA00022722"/>
    </source>
</evidence>
<evidence type="ECO:0000256" key="2">
    <source>
        <dbReference type="ARBA" id="ARBA00022741"/>
    </source>
</evidence>
<dbReference type="PROSITE" id="PS51217">
    <property type="entry name" value="UVRD_HELICASE_CTER"/>
    <property type="match status" value="1"/>
</dbReference>
<dbReference type="GO" id="GO:0005829">
    <property type="term" value="C:cytosol"/>
    <property type="evidence" value="ECO:0007669"/>
    <property type="project" value="TreeGrafter"/>
</dbReference>
<evidence type="ECO:0000313" key="17">
    <source>
        <dbReference type="EMBL" id="EFM02846.1"/>
    </source>
</evidence>
<protein>
    <recommendedName>
        <fullName evidence="12">DNA 3'-5' helicase</fullName>
        <ecNumber evidence="12">5.6.2.4</ecNumber>
    </recommendedName>
</protein>
<comment type="catalytic activity">
    <reaction evidence="11">
        <text>Couples ATP hydrolysis with the unwinding of duplex DNA by translocating in the 3'-5' direction.</text>
        <dbReference type="EC" id="5.6.2.4"/>
    </reaction>
</comment>
<dbReference type="STRING" id="862515.HMPREF0658_0221"/>
<dbReference type="InterPro" id="IPR027417">
    <property type="entry name" value="P-loop_NTPase"/>
</dbReference>
<comment type="catalytic activity">
    <reaction evidence="13">
        <text>ATP + H2O = ADP + phosphate + H(+)</text>
        <dbReference type="Rhea" id="RHEA:13065"/>
        <dbReference type="ChEBI" id="CHEBI:15377"/>
        <dbReference type="ChEBI" id="CHEBI:15378"/>
        <dbReference type="ChEBI" id="CHEBI:30616"/>
        <dbReference type="ChEBI" id="CHEBI:43474"/>
        <dbReference type="ChEBI" id="CHEBI:456216"/>
        <dbReference type="EC" id="5.6.2.4"/>
    </reaction>
</comment>
<comment type="caution">
    <text evidence="17">The sequence shown here is derived from an EMBL/GenBank/DDBJ whole genome shotgun (WGS) entry which is preliminary data.</text>
</comment>
<dbReference type="GO" id="GO:0016887">
    <property type="term" value="F:ATP hydrolysis activity"/>
    <property type="evidence" value="ECO:0007669"/>
    <property type="project" value="RHEA"/>
</dbReference>
<keyword evidence="3" id="KW-0227">DNA damage</keyword>